<organism evidence="7 8">
    <name type="scientific">Garicola koreensis</name>
    <dbReference type="NCBI Taxonomy" id="1262554"/>
    <lineage>
        <taxon>Bacteria</taxon>
        <taxon>Bacillati</taxon>
        <taxon>Actinomycetota</taxon>
        <taxon>Actinomycetes</taxon>
        <taxon>Micrococcales</taxon>
        <taxon>Micrococcaceae</taxon>
        <taxon>Garicola</taxon>
    </lineage>
</organism>
<evidence type="ECO:0000256" key="1">
    <source>
        <dbReference type="ARBA" id="ARBA00004196"/>
    </source>
</evidence>
<dbReference type="Proteomes" id="UP000547528">
    <property type="component" value="Unassembled WGS sequence"/>
</dbReference>
<comment type="caution">
    <text evidence="7">The sequence shown here is derived from an EMBL/GenBank/DDBJ whole genome shotgun (WGS) entry which is preliminary data.</text>
</comment>
<evidence type="ECO:0000256" key="3">
    <source>
        <dbReference type="ARBA" id="ARBA00022723"/>
    </source>
</evidence>
<keyword evidence="8" id="KW-1185">Reference proteome</keyword>
<dbReference type="Gene3D" id="3.40.50.1980">
    <property type="entry name" value="Nitrogenase molybdenum iron protein domain"/>
    <property type="match status" value="1"/>
</dbReference>
<feature type="compositionally biased region" description="Basic and acidic residues" evidence="6">
    <location>
        <begin position="174"/>
        <end position="188"/>
    </location>
</feature>
<dbReference type="InterPro" id="IPR006127">
    <property type="entry name" value="ZnuA-like"/>
</dbReference>
<dbReference type="PANTHER" id="PTHR42953">
    <property type="entry name" value="HIGH-AFFINITY ZINC UPTAKE SYSTEM PROTEIN ZNUA-RELATED"/>
    <property type="match status" value="1"/>
</dbReference>
<dbReference type="RefSeq" id="WP_183357737.1">
    <property type="nucleotide sequence ID" value="NZ_JACIBT010000001.1"/>
</dbReference>
<feature type="region of interest" description="Disordered" evidence="6">
    <location>
        <begin position="1"/>
        <end position="26"/>
    </location>
</feature>
<dbReference type="EMBL" id="JACIBT010000001">
    <property type="protein sequence ID" value="MBB3667416.1"/>
    <property type="molecule type" value="Genomic_DNA"/>
</dbReference>
<dbReference type="PANTHER" id="PTHR42953:SF1">
    <property type="entry name" value="METAL-BINDING PROTEIN HI_0362-RELATED"/>
    <property type="match status" value="1"/>
</dbReference>
<evidence type="ECO:0000256" key="2">
    <source>
        <dbReference type="ARBA" id="ARBA00022448"/>
    </source>
</evidence>
<evidence type="ECO:0000256" key="6">
    <source>
        <dbReference type="SAM" id="MobiDB-lite"/>
    </source>
</evidence>
<accession>A0A7W5XZF4</accession>
<feature type="compositionally biased region" description="Basic residues" evidence="6">
    <location>
        <begin position="16"/>
        <end position="26"/>
    </location>
</feature>
<dbReference type="Pfam" id="PF01297">
    <property type="entry name" value="ZnuA"/>
    <property type="match status" value="1"/>
</dbReference>
<evidence type="ECO:0000256" key="5">
    <source>
        <dbReference type="RuleBase" id="RU003512"/>
    </source>
</evidence>
<dbReference type="SUPFAM" id="SSF53807">
    <property type="entry name" value="Helical backbone' metal receptor"/>
    <property type="match status" value="1"/>
</dbReference>
<dbReference type="PRINTS" id="PR00691">
    <property type="entry name" value="ADHESINB"/>
</dbReference>
<proteinExistence type="inferred from homology"/>
<feature type="compositionally biased region" description="Gly residues" evidence="6">
    <location>
        <begin position="68"/>
        <end position="77"/>
    </location>
</feature>
<comment type="subcellular location">
    <subcellularLocation>
        <location evidence="1">Cell envelope</location>
    </subcellularLocation>
</comment>
<reference evidence="7 8" key="1">
    <citation type="submission" date="2020-08" db="EMBL/GenBank/DDBJ databases">
        <title>Sequencing the genomes of 1000 actinobacteria strains.</title>
        <authorList>
            <person name="Klenk H.-P."/>
        </authorList>
    </citation>
    <scope>NUCLEOTIDE SEQUENCE [LARGE SCALE GENOMIC DNA]</scope>
    <source>
        <strain evidence="7 8">DSM 28238</strain>
    </source>
</reference>
<sequence length="363" mass="39184">MFFHQRCGGSQSRLRTQQHHTPQHHTPQHLTLRTVCNKSMVCGMNPLRSIALTLAGLAVLTVSACGGSSGGSSGGSGSSPAEDEEGQAELSVVTSTDVYADLISQIGGDAVEVQALVTSTATDPHSYEATPQDRLAVENADVIIANGAGYDSFITQLASAAEKEDAVHQVAEGSAEHDHDHSHDHEDGDSYQNEHLWYDLARMEQFVLEVAEHLGQLAPQHAELYAEGAEELAEQIGALDERSQQLQASGHSYLATEAVSGYLLEHAGFDNRTDPAFLSAVEHGDDVSPRLYRDALQRSEEVDLLSYNAQTETQQASRIRDAAQEASAVVVEFTETIPEDSAGYLEWMESNIDTLEAALQEAQ</sequence>
<dbReference type="InterPro" id="IPR006128">
    <property type="entry name" value="Lipoprotein_PsaA-like"/>
</dbReference>
<dbReference type="AlphaFoldDB" id="A0A7W5XZF4"/>
<dbReference type="GO" id="GO:0030001">
    <property type="term" value="P:metal ion transport"/>
    <property type="evidence" value="ECO:0007669"/>
    <property type="project" value="InterPro"/>
</dbReference>
<keyword evidence="3" id="KW-0479">Metal-binding</keyword>
<evidence type="ECO:0000313" key="7">
    <source>
        <dbReference type="EMBL" id="MBB3667416.1"/>
    </source>
</evidence>
<dbReference type="InterPro" id="IPR006129">
    <property type="entry name" value="AdhesinB"/>
</dbReference>
<evidence type="ECO:0000256" key="4">
    <source>
        <dbReference type="ARBA" id="ARBA00022729"/>
    </source>
</evidence>
<feature type="region of interest" description="Disordered" evidence="6">
    <location>
        <begin position="68"/>
        <end position="89"/>
    </location>
</feature>
<keyword evidence="2 5" id="KW-0813">Transport</keyword>
<evidence type="ECO:0000313" key="8">
    <source>
        <dbReference type="Proteomes" id="UP000547528"/>
    </source>
</evidence>
<name>A0A7W5XZF4_9MICC</name>
<protein>
    <submittedName>
        <fullName evidence="7">Zinc/manganese transport system substrate-binding protein</fullName>
    </submittedName>
</protein>
<dbReference type="GO" id="GO:0030313">
    <property type="term" value="C:cell envelope"/>
    <property type="evidence" value="ECO:0007669"/>
    <property type="project" value="UniProtKB-SubCell"/>
</dbReference>
<gene>
    <name evidence="7" type="ORF">FHX47_001009</name>
</gene>
<dbReference type="GO" id="GO:0046872">
    <property type="term" value="F:metal ion binding"/>
    <property type="evidence" value="ECO:0007669"/>
    <property type="project" value="UniProtKB-KW"/>
</dbReference>
<dbReference type="GO" id="GO:0007155">
    <property type="term" value="P:cell adhesion"/>
    <property type="evidence" value="ECO:0007669"/>
    <property type="project" value="InterPro"/>
</dbReference>
<dbReference type="PRINTS" id="PR00690">
    <property type="entry name" value="ADHESNFAMILY"/>
</dbReference>
<feature type="region of interest" description="Disordered" evidence="6">
    <location>
        <begin position="164"/>
        <end position="190"/>
    </location>
</feature>
<comment type="similarity">
    <text evidence="5">Belongs to the bacterial solute-binding protein 9 family.</text>
</comment>
<keyword evidence="4" id="KW-0732">Signal</keyword>
<dbReference type="InterPro" id="IPR050492">
    <property type="entry name" value="Bact_metal-bind_prot9"/>
</dbReference>